<feature type="region of interest" description="Disordered" evidence="1">
    <location>
        <begin position="47"/>
        <end position="128"/>
    </location>
</feature>
<sequence>MLTVNSTITISSRYDGGAESKMIIEIHVVKSSDTDDYTSLIRIPGLEDSANQSGSNWASKERKKECARTEGTEERTGVRRSARQQTLTDPTGADPSQRTGGDGESTGRGPEPSMEGSMGGPMGRWVDRWDEDGQRAGITNLVGRVRGWLWLRSSRAVCWPALSSAAAAAAPARRAYERSSSEYSSRFGRREAQRRRGGTCHSAHRGRRARAAAAAAAAQLGGGAREDEVEEEGEGEFEREEAWRGEFSAIWSRFVLLGEWNFGRDFDQREAERFAV</sequence>
<evidence type="ECO:0000313" key="3">
    <source>
        <dbReference type="Proteomes" id="UP000077202"/>
    </source>
</evidence>
<gene>
    <name evidence="2" type="ORF">AXG93_3891s1160</name>
</gene>
<feature type="compositionally biased region" description="Polar residues" evidence="1">
    <location>
        <begin position="49"/>
        <end position="58"/>
    </location>
</feature>
<accession>A0A176WN50</accession>
<feature type="compositionally biased region" description="Basic and acidic residues" evidence="1">
    <location>
        <begin position="59"/>
        <end position="77"/>
    </location>
</feature>
<feature type="compositionally biased region" description="Basic residues" evidence="1">
    <location>
        <begin position="192"/>
        <end position="206"/>
    </location>
</feature>
<dbReference type="AlphaFoldDB" id="A0A176WN50"/>
<evidence type="ECO:0000313" key="2">
    <source>
        <dbReference type="EMBL" id="OAE34003.1"/>
    </source>
</evidence>
<proteinExistence type="predicted"/>
<dbReference type="Proteomes" id="UP000077202">
    <property type="component" value="Unassembled WGS sequence"/>
</dbReference>
<protein>
    <submittedName>
        <fullName evidence="2">Uncharacterized protein</fullName>
    </submittedName>
</protein>
<reference evidence="2" key="1">
    <citation type="submission" date="2016-03" db="EMBL/GenBank/DDBJ databases">
        <title>Mechanisms controlling the formation of the plant cell surface in tip-growing cells are functionally conserved among land plants.</title>
        <authorList>
            <person name="Honkanen S."/>
            <person name="Jones V.A."/>
            <person name="Morieri G."/>
            <person name="Champion C."/>
            <person name="Hetherington A.J."/>
            <person name="Kelly S."/>
            <person name="Saint-Marcoux D."/>
            <person name="Proust H."/>
            <person name="Prescott H."/>
            <person name="Dolan L."/>
        </authorList>
    </citation>
    <scope>NUCLEOTIDE SEQUENCE [LARGE SCALE GENOMIC DNA]</scope>
    <source>
        <tissue evidence="2">Whole gametophyte</tissue>
    </source>
</reference>
<comment type="caution">
    <text evidence="2">The sequence shown here is derived from an EMBL/GenBank/DDBJ whole genome shotgun (WGS) entry which is preliminary data.</text>
</comment>
<dbReference type="EMBL" id="LVLJ01000464">
    <property type="protein sequence ID" value="OAE34003.1"/>
    <property type="molecule type" value="Genomic_DNA"/>
</dbReference>
<feature type="region of interest" description="Disordered" evidence="1">
    <location>
        <begin position="215"/>
        <end position="240"/>
    </location>
</feature>
<feature type="region of interest" description="Disordered" evidence="1">
    <location>
        <begin position="187"/>
        <end position="206"/>
    </location>
</feature>
<feature type="compositionally biased region" description="Polar residues" evidence="1">
    <location>
        <begin position="83"/>
        <end position="99"/>
    </location>
</feature>
<organism evidence="2 3">
    <name type="scientific">Marchantia polymorpha subsp. ruderalis</name>
    <dbReference type="NCBI Taxonomy" id="1480154"/>
    <lineage>
        <taxon>Eukaryota</taxon>
        <taxon>Viridiplantae</taxon>
        <taxon>Streptophyta</taxon>
        <taxon>Embryophyta</taxon>
        <taxon>Marchantiophyta</taxon>
        <taxon>Marchantiopsida</taxon>
        <taxon>Marchantiidae</taxon>
        <taxon>Marchantiales</taxon>
        <taxon>Marchantiaceae</taxon>
        <taxon>Marchantia</taxon>
    </lineage>
</organism>
<name>A0A176WN50_MARPO</name>
<feature type="compositionally biased region" description="Acidic residues" evidence="1">
    <location>
        <begin position="227"/>
        <end position="239"/>
    </location>
</feature>
<keyword evidence="3" id="KW-1185">Reference proteome</keyword>
<evidence type="ECO:0000256" key="1">
    <source>
        <dbReference type="SAM" id="MobiDB-lite"/>
    </source>
</evidence>